<dbReference type="InterPro" id="IPR043519">
    <property type="entry name" value="NT_sf"/>
</dbReference>
<reference evidence="2" key="1">
    <citation type="submission" date="2022-12" db="EMBL/GenBank/DDBJ databases">
        <title>Reference genome sequencing for broad-spectrum identification of bacterial and archaeal isolates by mass spectrometry.</title>
        <authorList>
            <person name="Sekiguchi Y."/>
            <person name="Tourlousse D.M."/>
        </authorList>
    </citation>
    <scope>NUCLEOTIDE SEQUENCE</scope>
    <source>
        <strain evidence="2">TSL-P1</strain>
    </source>
</reference>
<dbReference type="Gene3D" id="3.30.460.10">
    <property type="entry name" value="Beta Polymerase, domain 2"/>
    <property type="match status" value="1"/>
</dbReference>
<dbReference type="InterPro" id="IPR041633">
    <property type="entry name" value="Polbeta"/>
</dbReference>
<dbReference type="SUPFAM" id="SSF81301">
    <property type="entry name" value="Nucleotidyltransferase"/>
    <property type="match status" value="1"/>
</dbReference>
<dbReference type="EMBL" id="BSDX01000001">
    <property type="protein sequence ID" value="GLI52470.1"/>
    <property type="molecule type" value="Genomic_DNA"/>
</dbReference>
<sequence>MYLKKKPKFQEEKLESLGVVAILIFVSAVDGTFHKVSDIDFAVVLFKNRSAILKEPVKIYGEIYNELYPDFKYFENIFNESLVTND</sequence>
<evidence type="ECO:0000313" key="3">
    <source>
        <dbReference type="Proteomes" id="UP001144297"/>
    </source>
</evidence>
<dbReference type="Pfam" id="PF18765">
    <property type="entry name" value="Polbeta"/>
    <property type="match status" value="1"/>
</dbReference>
<protein>
    <submittedName>
        <fullName evidence="2">Nucleotidyltransferase</fullName>
    </submittedName>
</protein>
<dbReference type="AlphaFoldDB" id="A0A9W6GEF1"/>
<name>A0A9W6GEF1_9BACT</name>
<comment type="caution">
    <text evidence="2">The sequence shown here is derived from an EMBL/GenBank/DDBJ whole genome shotgun (WGS) entry which is preliminary data.</text>
</comment>
<gene>
    <name evidence="2" type="ORF">TISLANDTSLP1_01630</name>
</gene>
<keyword evidence="3" id="KW-1185">Reference proteome</keyword>
<evidence type="ECO:0000259" key="1">
    <source>
        <dbReference type="Pfam" id="PF18765"/>
    </source>
</evidence>
<accession>A0A9W6GEF1</accession>
<evidence type="ECO:0000313" key="2">
    <source>
        <dbReference type="EMBL" id="GLI52470.1"/>
    </source>
</evidence>
<proteinExistence type="predicted"/>
<dbReference type="Proteomes" id="UP001144297">
    <property type="component" value="Unassembled WGS sequence"/>
</dbReference>
<organism evidence="2 3">
    <name type="scientific">Thermodesulfovibrio yellowstonii</name>
    <dbReference type="NCBI Taxonomy" id="28262"/>
    <lineage>
        <taxon>Bacteria</taxon>
        <taxon>Pseudomonadati</taxon>
        <taxon>Nitrospirota</taxon>
        <taxon>Thermodesulfovibrionia</taxon>
        <taxon>Thermodesulfovibrionales</taxon>
        <taxon>Thermodesulfovibrionaceae</taxon>
        <taxon>Thermodesulfovibrio</taxon>
    </lineage>
</organism>
<feature type="domain" description="Polymerase beta nucleotidyltransferase" evidence="1">
    <location>
        <begin position="18"/>
        <end position="66"/>
    </location>
</feature>